<evidence type="ECO:0000313" key="3">
    <source>
        <dbReference type="Proteomes" id="UP000054621"/>
    </source>
</evidence>
<dbReference type="eggNOG" id="ENOG5033UDY">
    <property type="taxonomic scope" value="Bacteria"/>
</dbReference>
<feature type="transmembrane region" description="Helical" evidence="1">
    <location>
        <begin position="209"/>
        <end position="226"/>
    </location>
</feature>
<keyword evidence="1" id="KW-0472">Membrane</keyword>
<dbReference type="Proteomes" id="UP000054621">
    <property type="component" value="Unassembled WGS sequence"/>
</dbReference>
<evidence type="ECO:0000313" key="2">
    <source>
        <dbReference type="EMBL" id="KTD58295.1"/>
    </source>
</evidence>
<feature type="transmembrane region" description="Helical" evidence="1">
    <location>
        <begin position="158"/>
        <end position="178"/>
    </location>
</feature>
<dbReference type="EMBL" id="LNYV01000013">
    <property type="protein sequence ID" value="KTD58295.1"/>
    <property type="molecule type" value="Genomic_DNA"/>
</dbReference>
<feature type="transmembrane region" description="Helical" evidence="1">
    <location>
        <begin position="364"/>
        <end position="384"/>
    </location>
</feature>
<feature type="transmembrane region" description="Helical" evidence="1">
    <location>
        <begin position="184"/>
        <end position="202"/>
    </location>
</feature>
<feature type="transmembrane region" description="Helical" evidence="1">
    <location>
        <begin position="396"/>
        <end position="426"/>
    </location>
</feature>
<keyword evidence="1 2" id="KW-0812">Transmembrane</keyword>
<feature type="transmembrane region" description="Helical" evidence="1">
    <location>
        <begin position="132"/>
        <end position="151"/>
    </location>
</feature>
<feature type="transmembrane region" description="Helical" evidence="1">
    <location>
        <begin position="481"/>
        <end position="505"/>
    </location>
</feature>
<proteinExistence type="predicted"/>
<organism evidence="2 3">
    <name type="scientific">Legionella sainthelensi</name>
    <dbReference type="NCBI Taxonomy" id="28087"/>
    <lineage>
        <taxon>Bacteria</taxon>
        <taxon>Pseudomonadati</taxon>
        <taxon>Pseudomonadota</taxon>
        <taxon>Gammaproteobacteria</taxon>
        <taxon>Legionellales</taxon>
        <taxon>Legionellaceae</taxon>
        <taxon>Legionella</taxon>
    </lineage>
</organism>
<comment type="caution">
    <text evidence="2">The sequence shown here is derived from an EMBL/GenBank/DDBJ whole genome shotgun (WGS) entry which is preliminary data.</text>
</comment>
<name>A0A0W0YN46_9GAMM</name>
<sequence>MLKINSLSQGFFNTKKDRLPSSWQKILFPLILLLVGNFYTYYSITHKHYSSFFYQNEFAPAVMFACGHGFANPAQISDSLQSFLDNKTNNFECKNIVQKGLKPLNYFQSLERYMILFSGFMWKIFGVSWNNLVPLFLLLYSISLLAIYSIFRLGLSQSFSLVLALFIAISPLQMYYVVQLRDYSVAPFLLGIVGIIGALVTNCPNRKKLFVSSFFSGSLLGLGLGFRTDILVMLPFFLISLLFFVKIAHKAIQRKLEAILIFSISFFVVGYPVLQAYHSYGGGGLAHVIILGLADSFTPNLGLRQLETYSIIPLYFDLIPYTVVNSFSERIYGIEHLMPATAKEYNYYSSLFLLNYLSTFPADFLVRIYASMLQVPLIFIHGFVQKIAAYIPLRNVAAVLPFFVTATIAFFQLRIALFILFTLLYLGAYPVLQFDPRHYFYLEFVGLWFIGFLSQHCIFFIKNKSNITLFEAIKIKVQARWKIISVTSIVSVAILTISIISLRVYQENHLNKLFNHYLEARTETINPILDEDHKNYIIKLPIKNNDIQSSYLETIYLRIKSKEKCPLNQISLKLHYLEKPPGSLSSPEAVTLSTSQATTYFLPIYNFHNSTGNDVLDEALLPSYWIDSFEYSISDAICIQDIAYLTDINKIPLLLTLKLPQDWENTKLYQYFKKI</sequence>
<gene>
    <name evidence="2" type="ORF">Lsai_0902</name>
</gene>
<evidence type="ECO:0000256" key="1">
    <source>
        <dbReference type="SAM" id="Phobius"/>
    </source>
</evidence>
<protein>
    <submittedName>
        <fullName evidence="2">Transmembrane protein</fullName>
    </submittedName>
</protein>
<reference evidence="2 3" key="1">
    <citation type="submission" date="2015-11" db="EMBL/GenBank/DDBJ databases">
        <title>Genomic analysis of 38 Legionella species identifies large and diverse effector repertoires.</title>
        <authorList>
            <person name="Burstein D."/>
            <person name="Amaro F."/>
            <person name="Zusman T."/>
            <person name="Lifshitz Z."/>
            <person name="Cohen O."/>
            <person name="Gilbert J.A."/>
            <person name="Pupko T."/>
            <person name="Shuman H.A."/>
            <person name="Segal G."/>
        </authorList>
    </citation>
    <scope>NUCLEOTIDE SEQUENCE [LARGE SCALE GENOMIC DNA]</scope>
    <source>
        <strain evidence="2 3">Mt.St.Helens-4</strain>
    </source>
</reference>
<keyword evidence="1" id="KW-1133">Transmembrane helix</keyword>
<dbReference type="PATRIC" id="fig|28087.4.peg.963"/>
<feature type="transmembrane region" description="Helical" evidence="1">
    <location>
        <begin position="26"/>
        <end position="44"/>
    </location>
</feature>
<dbReference type="STRING" id="28087.Lsai_0902"/>
<dbReference type="AlphaFoldDB" id="A0A0W0YN46"/>
<feature type="transmembrane region" description="Helical" evidence="1">
    <location>
        <begin position="438"/>
        <end position="461"/>
    </location>
</feature>
<dbReference type="RefSeq" id="WP_027272473.1">
    <property type="nucleotide sequence ID" value="NZ_CAAAJE010000002.1"/>
</dbReference>
<feature type="transmembrane region" description="Helical" evidence="1">
    <location>
        <begin position="232"/>
        <end position="249"/>
    </location>
</feature>
<accession>A0A0W0YN46</accession>
<dbReference type="OrthoDB" id="5653202at2"/>
<feature type="transmembrane region" description="Helical" evidence="1">
    <location>
        <begin position="256"/>
        <end position="274"/>
    </location>
</feature>